<name>A0A3S5BCZ1_9PLAT</name>
<keyword evidence="4" id="KW-1185">Reference proteome</keyword>
<evidence type="ECO:0000313" key="3">
    <source>
        <dbReference type="EMBL" id="VEL19876.1"/>
    </source>
</evidence>
<dbReference type="PROSITE" id="PS51444">
    <property type="entry name" value="FH2"/>
    <property type="match status" value="1"/>
</dbReference>
<feature type="domain" description="FH2" evidence="2">
    <location>
        <begin position="1"/>
        <end position="101"/>
    </location>
</feature>
<dbReference type="InterPro" id="IPR015425">
    <property type="entry name" value="FH2_Formin"/>
</dbReference>
<evidence type="ECO:0000256" key="1">
    <source>
        <dbReference type="SAM" id="MobiDB-lite"/>
    </source>
</evidence>
<dbReference type="Gene3D" id="1.20.58.2220">
    <property type="entry name" value="Formin, FH2 domain"/>
    <property type="match status" value="1"/>
</dbReference>
<sequence>MGGAAGFAIDSLLKLSDIRSNNPRVTLLHFLIQVSQDGVVKTLFFRRHQAPTCGRVMSETRKSSSGRTLGMDGSGMRGPFVTDAPEKFLFLSFVQKAYELS</sequence>
<dbReference type="Proteomes" id="UP000784294">
    <property type="component" value="Unassembled WGS sequence"/>
</dbReference>
<evidence type="ECO:0000313" key="4">
    <source>
        <dbReference type="Proteomes" id="UP000784294"/>
    </source>
</evidence>
<evidence type="ECO:0000259" key="2">
    <source>
        <dbReference type="PROSITE" id="PS51444"/>
    </source>
</evidence>
<dbReference type="EMBL" id="CAAALY010043714">
    <property type="protein sequence ID" value="VEL19876.1"/>
    <property type="molecule type" value="Genomic_DNA"/>
</dbReference>
<dbReference type="Pfam" id="PF02181">
    <property type="entry name" value="FH2"/>
    <property type="match status" value="1"/>
</dbReference>
<dbReference type="AlphaFoldDB" id="A0A3S5BCZ1"/>
<gene>
    <name evidence="3" type="ORF">PXEA_LOCUS13316</name>
</gene>
<dbReference type="OrthoDB" id="26518at2759"/>
<dbReference type="SUPFAM" id="SSF101447">
    <property type="entry name" value="Formin homology 2 domain (FH2 domain)"/>
    <property type="match status" value="1"/>
</dbReference>
<dbReference type="InterPro" id="IPR042201">
    <property type="entry name" value="FH2_Formin_sf"/>
</dbReference>
<reference evidence="3" key="1">
    <citation type="submission" date="2018-11" db="EMBL/GenBank/DDBJ databases">
        <authorList>
            <consortium name="Pathogen Informatics"/>
        </authorList>
    </citation>
    <scope>NUCLEOTIDE SEQUENCE</scope>
</reference>
<protein>
    <recommendedName>
        <fullName evidence="2">FH2 domain-containing protein</fullName>
    </recommendedName>
</protein>
<feature type="region of interest" description="Disordered" evidence="1">
    <location>
        <begin position="55"/>
        <end position="76"/>
    </location>
</feature>
<accession>A0A3S5BCZ1</accession>
<organism evidence="3 4">
    <name type="scientific">Protopolystoma xenopodis</name>
    <dbReference type="NCBI Taxonomy" id="117903"/>
    <lineage>
        <taxon>Eukaryota</taxon>
        <taxon>Metazoa</taxon>
        <taxon>Spiralia</taxon>
        <taxon>Lophotrochozoa</taxon>
        <taxon>Platyhelminthes</taxon>
        <taxon>Monogenea</taxon>
        <taxon>Polyopisthocotylea</taxon>
        <taxon>Polystomatidea</taxon>
        <taxon>Polystomatidae</taxon>
        <taxon>Protopolystoma</taxon>
    </lineage>
</organism>
<proteinExistence type="predicted"/>
<comment type="caution">
    <text evidence="3">The sequence shown here is derived from an EMBL/GenBank/DDBJ whole genome shotgun (WGS) entry which is preliminary data.</text>
</comment>